<keyword evidence="2" id="KW-0812">Transmembrane</keyword>
<proteinExistence type="predicted"/>
<reference evidence="3 4" key="1">
    <citation type="journal article" date="2019" name="Antonie Van Leeuwenhoek">
        <title>Description of 'Ca. Methylobacter oryzae' KRF1, a novel species from the environmentally important Methylobacter clade 2.</title>
        <authorList>
            <person name="Khatri K."/>
            <person name="Mohite J.A."/>
            <person name="Pandit P.S."/>
            <person name="Bahulikar R."/>
            <person name="Rahalkar M.C."/>
        </authorList>
    </citation>
    <scope>NUCLEOTIDE SEQUENCE [LARGE SCALE GENOMIC DNA]</scope>
    <source>
        <strain evidence="3 4">KRF1</strain>
    </source>
</reference>
<evidence type="ECO:0000256" key="1">
    <source>
        <dbReference type="SAM" id="Coils"/>
    </source>
</evidence>
<keyword evidence="2" id="KW-1133">Transmembrane helix</keyword>
<keyword evidence="1" id="KW-0175">Coiled coil</keyword>
<evidence type="ECO:0000313" key="4">
    <source>
        <dbReference type="Proteomes" id="UP000733744"/>
    </source>
</evidence>
<feature type="coiled-coil region" evidence="1">
    <location>
        <begin position="47"/>
        <end position="108"/>
    </location>
</feature>
<gene>
    <name evidence="3" type="ORF">EKO24_002795</name>
</gene>
<organism evidence="3 4">
    <name type="scientific">Candidatus Methylobacter oryzae</name>
    <dbReference type="NCBI Taxonomy" id="2497749"/>
    <lineage>
        <taxon>Bacteria</taxon>
        <taxon>Pseudomonadati</taxon>
        <taxon>Pseudomonadota</taxon>
        <taxon>Gammaproteobacteria</taxon>
        <taxon>Methylococcales</taxon>
        <taxon>Methylococcaceae</taxon>
        <taxon>Methylobacter</taxon>
    </lineage>
</organism>
<dbReference type="EMBL" id="RYFG02000012">
    <property type="protein sequence ID" value="TRX02315.1"/>
    <property type="molecule type" value="Genomic_DNA"/>
</dbReference>
<accession>A0ABY3CFG0</accession>
<keyword evidence="2" id="KW-0472">Membrane</keyword>
<dbReference type="RefSeq" id="WP_127030298.1">
    <property type="nucleotide sequence ID" value="NZ_RYFG02000012.1"/>
</dbReference>
<comment type="caution">
    <text evidence="3">The sequence shown here is derived from an EMBL/GenBank/DDBJ whole genome shotgun (WGS) entry which is preliminary data.</text>
</comment>
<evidence type="ECO:0000256" key="2">
    <source>
        <dbReference type="SAM" id="Phobius"/>
    </source>
</evidence>
<sequence>MIQQVNLYRDILSQERTKPIISLYWIALPVVIVLLFAGFTVYLTWHLKSTEAAVQQFRRNLENERTRVNLISTKSLQQSSNTQLAAEVMQWQNRVDELTQTLQLLSGNSNALSPGFSNYFLALSNRSTPDVWLSALYFNERQKVIRINGSTFNPEKIPYFLQQLQKESIFNGYSFAKLTMQQSEKVPKQMDFKLSTIQDIPNKEDHVQ</sequence>
<evidence type="ECO:0000313" key="3">
    <source>
        <dbReference type="EMBL" id="TRX02315.1"/>
    </source>
</evidence>
<protein>
    <recommendedName>
        <fullName evidence="5">PilN domain-containing protein</fullName>
    </recommendedName>
</protein>
<keyword evidence="4" id="KW-1185">Reference proteome</keyword>
<dbReference type="Proteomes" id="UP000733744">
    <property type="component" value="Unassembled WGS sequence"/>
</dbReference>
<evidence type="ECO:0008006" key="5">
    <source>
        <dbReference type="Google" id="ProtNLM"/>
    </source>
</evidence>
<feature type="transmembrane region" description="Helical" evidence="2">
    <location>
        <begin position="21"/>
        <end position="45"/>
    </location>
</feature>
<name>A0ABY3CFG0_9GAMM</name>